<dbReference type="AlphaFoldDB" id="A0AAU7C483"/>
<dbReference type="KEGG" id="lalo:ABC765_02225"/>
<reference evidence="1" key="1">
    <citation type="submission" date="2024-04" db="EMBL/GenBank/DDBJ databases">
        <title>Limosilactobacillus allomucosae sp. nov., a novel species isolated from wild boar faecal samples as a potential probiotics for domestic pigs.</title>
        <authorList>
            <person name="Chen B."/>
        </authorList>
    </citation>
    <scope>NUCLEOTIDE SEQUENCE</scope>
    <source>
        <strain evidence="1">WILCCON 0051</strain>
    </source>
</reference>
<name>A0AAU7C483_9LACO</name>
<evidence type="ECO:0000313" key="1">
    <source>
        <dbReference type="EMBL" id="XBG95962.1"/>
    </source>
</evidence>
<proteinExistence type="predicted"/>
<dbReference type="RefSeq" id="WP_347980618.1">
    <property type="nucleotide sequence ID" value="NZ_CP154878.1"/>
</dbReference>
<evidence type="ECO:0008006" key="2">
    <source>
        <dbReference type="Google" id="ProtNLM"/>
    </source>
</evidence>
<accession>A0AAU7C483</accession>
<organism evidence="1">
    <name type="scientific">Limosilactobacillus allomucosae</name>
    <dbReference type="NCBI Taxonomy" id="3142938"/>
    <lineage>
        <taxon>Bacteria</taxon>
        <taxon>Bacillati</taxon>
        <taxon>Bacillota</taxon>
        <taxon>Bacilli</taxon>
        <taxon>Lactobacillales</taxon>
        <taxon>Lactobacillaceae</taxon>
        <taxon>Limosilactobacillus</taxon>
    </lineage>
</organism>
<gene>
    <name evidence="1" type="ORF">ABC765_02225</name>
</gene>
<dbReference type="EMBL" id="CP154878">
    <property type="protein sequence ID" value="XBG95962.1"/>
    <property type="molecule type" value="Genomic_DNA"/>
</dbReference>
<sequence>MLQTDIISNTDHKELQSSINAFIEKYNCVWEVKQILYSTACNKDGDIVYSAAIVFDDFE</sequence>
<protein>
    <recommendedName>
        <fullName evidence="2">DUF2758 domain-containing protein</fullName>
    </recommendedName>
</protein>